<comment type="caution">
    <text evidence="2">The sequence shown here is derived from an EMBL/GenBank/DDBJ whole genome shotgun (WGS) entry which is preliminary data.</text>
</comment>
<gene>
    <name evidence="2" type="ORF">PoB_005621100</name>
</gene>
<keyword evidence="3" id="KW-1185">Reference proteome</keyword>
<organism evidence="2 3">
    <name type="scientific">Plakobranchus ocellatus</name>
    <dbReference type="NCBI Taxonomy" id="259542"/>
    <lineage>
        <taxon>Eukaryota</taxon>
        <taxon>Metazoa</taxon>
        <taxon>Spiralia</taxon>
        <taxon>Lophotrochozoa</taxon>
        <taxon>Mollusca</taxon>
        <taxon>Gastropoda</taxon>
        <taxon>Heterobranchia</taxon>
        <taxon>Euthyneura</taxon>
        <taxon>Panpulmonata</taxon>
        <taxon>Sacoglossa</taxon>
        <taxon>Placobranchoidea</taxon>
        <taxon>Plakobranchidae</taxon>
        <taxon>Plakobranchus</taxon>
    </lineage>
</organism>
<name>A0AAV4CAG3_9GAST</name>
<sequence>MSPKRRRMRSSSRRRISPKRRRISSSRRRRMSPKKRRMRISRRRMSSRSRRMRSRRWRGRKETLMMLVLRICNLNYWDTVPVAEELKQTGVRVLAVGVALTDDSEIKVIALSPKDIYWVKSETLVVLLSLLAILLHQIISVDGAPVAQWIANRP</sequence>
<dbReference type="AlphaFoldDB" id="A0AAV4CAG3"/>
<dbReference type="Proteomes" id="UP000735302">
    <property type="component" value="Unassembled WGS sequence"/>
</dbReference>
<feature type="region of interest" description="Disordered" evidence="1">
    <location>
        <begin position="1"/>
        <end position="55"/>
    </location>
</feature>
<evidence type="ECO:0000256" key="1">
    <source>
        <dbReference type="SAM" id="MobiDB-lite"/>
    </source>
</evidence>
<proteinExistence type="predicted"/>
<dbReference type="EMBL" id="BLXT01006191">
    <property type="protein sequence ID" value="GFO29706.1"/>
    <property type="molecule type" value="Genomic_DNA"/>
</dbReference>
<reference evidence="2 3" key="1">
    <citation type="journal article" date="2021" name="Elife">
        <title>Chloroplast acquisition without the gene transfer in kleptoplastic sea slugs, Plakobranchus ocellatus.</title>
        <authorList>
            <person name="Maeda T."/>
            <person name="Takahashi S."/>
            <person name="Yoshida T."/>
            <person name="Shimamura S."/>
            <person name="Takaki Y."/>
            <person name="Nagai Y."/>
            <person name="Toyoda A."/>
            <person name="Suzuki Y."/>
            <person name="Arimoto A."/>
            <person name="Ishii H."/>
            <person name="Satoh N."/>
            <person name="Nishiyama T."/>
            <person name="Hasebe M."/>
            <person name="Maruyama T."/>
            <person name="Minagawa J."/>
            <person name="Obokata J."/>
            <person name="Shigenobu S."/>
        </authorList>
    </citation>
    <scope>NUCLEOTIDE SEQUENCE [LARGE SCALE GENOMIC DNA]</scope>
</reference>
<evidence type="ECO:0000313" key="3">
    <source>
        <dbReference type="Proteomes" id="UP000735302"/>
    </source>
</evidence>
<evidence type="ECO:0000313" key="2">
    <source>
        <dbReference type="EMBL" id="GFO29706.1"/>
    </source>
</evidence>
<accession>A0AAV4CAG3</accession>
<protein>
    <submittedName>
        <fullName evidence="2">Uncharacterized protein</fullName>
    </submittedName>
</protein>